<keyword evidence="7" id="KW-1185">Reference proteome</keyword>
<evidence type="ECO:0000256" key="1">
    <source>
        <dbReference type="ARBA" id="ARBA00022722"/>
    </source>
</evidence>
<dbReference type="AlphaFoldDB" id="A0A0E0MRU1"/>
<accession>A0A0E0MRU1</accession>
<evidence type="ECO:0000313" key="6">
    <source>
        <dbReference type="EnsemblPlants" id="ORUFI01G04440.2"/>
    </source>
</evidence>
<dbReference type="EnsemblPlants" id="ORUFI01G04440.2">
    <property type="protein sequence ID" value="ORUFI01G04440.2"/>
    <property type="gene ID" value="ORUFI01G04440"/>
</dbReference>
<evidence type="ECO:0000256" key="2">
    <source>
        <dbReference type="ARBA" id="ARBA00022759"/>
    </source>
</evidence>
<dbReference type="GO" id="GO:0005737">
    <property type="term" value="C:cytoplasm"/>
    <property type="evidence" value="ECO:0007669"/>
    <property type="project" value="TreeGrafter"/>
</dbReference>
<feature type="region of interest" description="Disordered" evidence="4">
    <location>
        <begin position="708"/>
        <end position="733"/>
    </location>
</feature>
<dbReference type="PANTHER" id="PTHR12302">
    <property type="entry name" value="EBNA2 BINDING PROTEIN P100"/>
    <property type="match status" value="1"/>
</dbReference>
<dbReference type="PANTHER" id="PTHR12302:SF3">
    <property type="entry name" value="SERINE_THREONINE-PROTEIN KINASE 31"/>
    <property type="match status" value="1"/>
</dbReference>
<proteinExistence type="predicted"/>
<dbReference type="SMART" id="SM00318">
    <property type="entry name" value="SNc"/>
    <property type="match status" value="2"/>
</dbReference>
<name>A0A0E0MRU1_ORYRU</name>
<dbReference type="InterPro" id="IPR002071">
    <property type="entry name" value="Thermonucl_AS"/>
</dbReference>
<dbReference type="SUPFAM" id="SSF50199">
    <property type="entry name" value="Staphylococcal nuclease"/>
    <property type="match status" value="2"/>
</dbReference>
<reference evidence="7" key="1">
    <citation type="submission" date="2013-06" db="EMBL/GenBank/DDBJ databases">
        <authorList>
            <person name="Zhao Q."/>
        </authorList>
    </citation>
    <scope>NUCLEOTIDE SEQUENCE</scope>
    <source>
        <strain evidence="7">cv. W1943</strain>
    </source>
</reference>
<dbReference type="InterPro" id="IPR016071">
    <property type="entry name" value="Staphylococal_nuclease_OB-fold"/>
</dbReference>
<feature type="compositionally biased region" description="Low complexity" evidence="4">
    <location>
        <begin position="349"/>
        <end position="358"/>
    </location>
</feature>
<dbReference type="Gramene" id="ORUFI01G04440.2">
    <property type="protein sequence ID" value="ORUFI01G04440.2"/>
    <property type="gene ID" value="ORUFI01G04440"/>
</dbReference>
<feature type="compositionally biased region" description="Low complexity" evidence="4">
    <location>
        <begin position="708"/>
        <end position="723"/>
    </location>
</feature>
<feature type="domain" description="TNase-like" evidence="5">
    <location>
        <begin position="463"/>
        <end position="668"/>
    </location>
</feature>
<evidence type="ECO:0000256" key="3">
    <source>
        <dbReference type="ARBA" id="ARBA00022801"/>
    </source>
</evidence>
<dbReference type="HOGENOM" id="CLU_365790_0_0_1"/>
<dbReference type="GO" id="GO:0004519">
    <property type="term" value="F:endonuclease activity"/>
    <property type="evidence" value="ECO:0007669"/>
    <property type="project" value="UniProtKB-KW"/>
</dbReference>
<keyword evidence="1" id="KW-0540">Nuclease</keyword>
<dbReference type="Pfam" id="PF00565">
    <property type="entry name" value="SNase"/>
    <property type="match status" value="2"/>
</dbReference>
<feature type="compositionally biased region" description="Basic and acidic residues" evidence="4">
    <location>
        <begin position="318"/>
        <end position="328"/>
    </location>
</feature>
<organism evidence="6 7">
    <name type="scientific">Oryza rufipogon</name>
    <name type="common">Brownbeard rice</name>
    <name type="synonym">Asian wild rice</name>
    <dbReference type="NCBI Taxonomy" id="4529"/>
    <lineage>
        <taxon>Eukaryota</taxon>
        <taxon>Viridiplantae</taxon>
        <taxon>Streptophyta</taxon>
        <taxon>Embryophyta</taxon>
        <taxon>Tracheophyta</taxon>
        <taxon>Spermatophyta</taxon>
        <taxon>Magnoliopsida</taxon>
        <taxon>Liliopsida</taxon>
        <taxon>Poales</taxon>
        <taxon>Poaceae</taxon>
        <taxon>BOP clade</taxon>
        <taxon>Oryzoideae</taxon>
        <taxon>Oryzeae</taxon>
        <taxon>Oryzinae</taxon>
        <taxon>Oryza</taxon>
    </lineage>
</organism>
<dbReference type="PROSITE" id="PS01284">
    <property type="entry name" value="TNASE_2"/>
    <property type="match status" value="1"/>
</dbReference>
<dbReference type="FunFam" id="2.40.50.90:FF:000028">
    <property type="entry name" value="staphylococcal-like nuclease CAN2"/>
    <property type="match status" value="1"/>
</dbReference>
<sequence>MGNSIYRFLCGLCSPSPEYQPHGAHPAVAALGRDIQQFEATSQVPDGLSRHVVSSKKAQANWYKKLIVTWKKARPTPRTPEEAARLVVTTLKNHQKADVEGFLVFYGLPIPNAAASTPAPHTAHVPKPQGCKFELHTLPVDAKAVADGDTITVYIDTADPRESGNVPREIQKAAAERTRARAARDYQKADGLQKMIADAGYRQVPNARGEEVLAKKYRIRLRGIDAPESAMPYGKEAKEALLKMVQGKSLKVYVYDEDRYGRCVGDIYCDGVFVQEQMLKKGCAWHYTAYDQRPELAKWEKQAQSGRKGLWAASRPQKPWEWRRDKRNVTLPGRPSSVRTPRTRDPRRAGAASASPRLPLACAGGEREELAAWAPGSWLASSSSRSRSAGRNGVVHHGLGCLVVACTPLTGIAARGVPMPTAAAAEEEEEEELRSGAKKVSSHGFNWIMSLTPKPQGVKYELHTLPVDSKAVTDGDTITVHVVTADHPGSLNVPQEVQRTAADRAEALMTKNYQRADELQKIILDAGFRLFCLEFSTIFSFLHMVSACDTSETFQCRQVTDSRGGQVLMKKYRIRLRGIDAPETSMPYGREAKEELTMLVQGKRLKISVYGNDRYSRLVGDVDCNGVFVQEHMLKKGLAWHYIAYDQRPELARWENQAKASQIGLWSLPNPDKPWEWRKEKRIRNSRQGKISRGFQLIFTLQSSSPEARAMPSSSSSSSAAAVAGGGSAFTPPNPSRVSFAGLKASEMNTIGWDFECFDVLKA</sequence>
<dbReference type="Proteomes" id="UP000008022">
    <property type="component" value="Unassembled WGS sequence"/>
</dbReference>
<feature type="region of interest" description="Disordered" evidence="4">
    <location>
        <begin position="307"/>
        <end position="358"/>
    </location>
</feature>
<dbReference type="PROSITE" id="PS50830">
    <property type="entry name" value="TNASE_3"/>
    <property type="match status" value="2"/>
</dbReference>
<feature type="domain" description="TNase-like" evidence="5">
    <location>
        <begin position="136"/>
        <end position="313"/>
    </location>
</feature>
<dbReference type="eggNOG" id="ENOG502QT2R">
    <property type="taxonomic scope" value="Eukaryota"/>
</dbReference>
<evidence type="ECO:0000256" key="4">
    <source>
        <dbReference type="SAM" id="MobiDB-lite"/>
    </source>
</evidence>
<dbReference type="GO" id="GO:0016787">
    <property type="term" value="F:hydrolase activity"/>
    <property type="evidence" value="ECO:0007669"/>
    <property type="project" value="UniProtKB-KW"/>
</dbReference>
<keyword evidence="2" id="KW-0255">Endonuclease</keyword>
<dbReference type="STRING" id="4529.A0A0E0MRU1"/>
<protein>
    <recommendedName>
        <fullName evidence="5">TNase-like domain-containing protein</fullName>
    </recommendedName>
</protein>
<evidence type="ECO:0000313" key="7">
    <source>
        <dbReference type="Proteomes" id="UP000008022"/>
    </source>
</evidence>
<dbReference type="InterPro" id="IPR035437">
    <property type="entry name" value="SNase_OB-fold_sf"/>
</dbReference>
<reference evidence="6" key="2">
    <citation type="submission" date="2015-06" db="UniProtKB">
        <authorList>
            <consortium name="EnsemblPlants"/>
        </authorList>
    </citation>
    <scope>IDENTIFICATION</scope>
</reference>
<evidence type="ECO:0000259" key="5">
    <source>
        <dbReference type="PROSITE" id="PS50830"/>
    </source>
</evidence>
<keyword evidence="3" id="KW-0378">Hydrolase</keyword>
<dbReference type="GO" id="GO:0003676">
    <property type="term" value="F:nucleic acid binding"/>
    <property type="evidence" value="ECO:0007669"/>
    <property type="project" value="InterPro"/>
</dbReference>
<dbReference type="Gene3D" id="2.40.50.90">
    <property type="match status" value="2"/>
</dbReference>